<dbReference type="CDD" id="cd00082">
    <property type="entry name" value="HisKA"/>
    <property type="match status" value="1"/>
</dbReference>
<dbReference type="InterPro" id="IPR003661">
    <property type="entry name" value="HisK_dim/P_dom"/>
</dbReference>
<dbReference type="InterPro" id="IPR003594">
    <property type="entry name" value="HATPase_dom"/>
</dbReference>
<dbReference type="PANTHER" id="PTHR43547">
    <property type="entry name" value="TWO-COMPONENT HISTIDINE KINASE"/>
    <property type="match status" value="1"/>
</dbReference>
<gene>
    <name evidence="10" type="ORF">FNW02_16250</name>
</gene>
<dbReference type="SUPFAM" id="SSF55874">
    <property type="entry name" value="ATPase domain of HSP90 chaperone/DNA topoisomerase II/histidine kinase"/>
    <property type="match status" value="1"/>
</dbReference>
<dbReference type="InterPro" id="IPR036890">
    <property type="entry name" value="HATPase_C_sf"/>
</dbReference>
<evidence type="ECO:0000256" key="4">
    <source>
        <dbReference type="ARBA" id="ARBA00022679"/>
    </source>
</evidence>
<evidence type="ECO:0000313" key="10">
    <source>
        <dbReference type="EMBL" id="MBD6617335.1"/>
    </source>
</evidence>
<dbReference type="Gene3D" id="3.30.565.10">
    <property type="entry name" value="Histidine kinase-like ATPase, C-terminal domain"/>
    <property type="match status" value="1"/>
</dbReference>
<evidence type="ECO:0000256" key="6">
    <source>
        <dbReference type="ARBA" id="ARBA00023012"/>
    </source>
</evidence>
<feature type="transmembrane region" description="Helical" evidence="8">
    <location>
        <begin position="167"/>
        <end position="189"/>
    </location>
</feature>
<dbReference type="PROSITE" id="PS50109">
    <property type="entry name" value="HIS_KIN"/>
    <property type="match status" value="1"/>
</dbReference>
<dbReference type="Pfam" id="PF02518">
    <property type="entry name" value="HATPase_c"/>
    <property type="match status" value="1"/>
</dbReference>
<name>A0AA40SYJ8_9NOST</name>
<dbReference type="Proteomes" id="UP001165986">
    <property type="component" value="Unassembled WGS sequence"/>
</dbReference>
<organism evidence="10 11">
    <name type="scientific">Komarekiella delphini-convector SJRDD-AB1</name>
    <dbReference type="NCBI Taxonomy" id="2593771"/>
    <lineage>
        <taxon>Bacteria</taxon>
        <taxon>Bacillati</taxon>
        <taxon>Cyanobacteriota</taxon>
        <taxon>Cyanophyceae</taxon>
        <taxon>Nostocales</taxon>
        <taxon>Nostocaceae</taxon>
        <taxon>Komarekiella</taxon>
        <taxon>Komarekiella delphini-convector</taxon>
    </lineage>
</organism>
<dbReference type="RefSeq" id="WP_191758554.1">
    <property type="nucleotide sequence ID" value="NZ_VJXY01000016.1"/>
</dbReference>
<evidence type="ECO:0000256" key="3">
    <source>
        <dbReference type="ARBA" id="ARBA00022553"/>
    </source>
</evidence>
<keyword evidence="8" id="KW-1133">Transmembrane helix</keyword>
<accession>A0AA40SYJ8</accession>
<dbReference type="Pfam" id="PF00512">
    <property type="entry name" value="HisKA"/>
    <property type="match status" value="1"/>
</dbReference>
<dbReference type="AlphaFoldDB" id="A0AA40SYJ8"/>
<dbReference type="SMART" id="SM00388">
    <property type="entry name" value="HisKA"/>
    <property type="match status" value="1"/>
</dbReference>
<dbReference type="EC" id="2.7.13.3" evidence="2"/>
<dbReference type="CDD" id="cd00075">
    <property type="entry name" value="HATPase"/>
    <property type="match status" value="1"/>
</dbReference>
<keyword evidence="5 10" id="KW-0418">Kinase</keyword>
<dbReference type="InterPro" id="IPR036097">
    <property type="entry name" value="HisK_dim/P_sf"/>
</dbReference>
<evidence type="ECO:0000313" key="11">
    <source>
        <dbReference type="Proteomes" id="UP001165986"/>
    </source>
</evidence>
<evidence type="ECO:0000256" key="5">
    <source>
        <dbReference type="ARBA" id="ARBA00022777"/>
    </source>
</evidence>
<protein>
    <recommendedName>
        <fullName evidence="2">histidine kinase</fullName>
        <ecNumber evidence="2">2.7.13.3</ecNumber>
    </recommendedName>
</protein>
<dbReference type="EMBL" id="VJXY01000016">
    <property type="protein sequence ID" value="MBD6617335.1"/>
    <property type="molecule type" value="Genomic_DNA"/>
</dbReference>
<dbReference type="PANTHER" id="PTHR43547:SF2">
    <property type="entry name" value="HYBRID SIGNAL TRANSDUCTION HISTIDINE KINASE C"/>
    <property type="match status" value="1"/>
</dbReference>
<comment type="function">
    <text evidence="7">Photoreceptor which exists in two forms that are reversibly interconvertible by light: the R form that absorbs maximally in the red region of the spectrum and the FR form that absorbs maximally in the far-red region.</text>
</comment>
<sequence>MFNRSRRNLARWFTLSMGSILAVFAGTLYYQEAIKQLEVIDLLLYKKARVIAGNVQYKMQQGQMRVFIKNVPLLGSNPPPPDSEIIYARWYDAKGKLKQFFGVPPQEHLSKTFEFQTIKTTNYLISSSSPVIWLRQITLPVQYRGQLIGYLQMAIPMTRAQESLSKFLLLLVLTVLMALGVTSLTGWFLGGLAMQPIRYSYEQLQRFTANASHELRAPLAAILSNAQVGLLANIDDADSKHLRLEKIAEVAKSMNTLIGNLLFLARQVGRLAPESLHETDLNDLLRELIGSQTTRIAAQHLDFKSDLPEQPIVLKVDSELLYQAVMNLLSNACKYTPAGGLVNLRLFTEYHRVVIQVEDNGIGIPAADLPHIFEWFYRVDKQRTRAAGGFGLGLAIAQQIIEAHGGHLSVKSELGQGSLFQIELPLNQ</sequence>
<dbReference type="InterPro" id="IPR005467">
    <property type="entry name" value="His_kinase_dom"/>
</dbReference>
<evidence type="ECO:0000256" key="1">
    <source>
        <dbReference type="ARBA" id="ARBA00000085"/>
    </source>
</evidence>
<keyword evidence="11" id="KW-1185">Reference proteome</keyword>
<keyword evidence="8" id="KW-0812">Transmembrane</keyword>
<keyword evidence="6" id="KW-0902">Two-component regulatory system</keyword>
<keyword evidence="8" id="KW-0472">Membrane</keyword>
<evidence type="ECO:0000256" key="7">
    <source>
        <dbReference type="ARBA" id="ARBA00055745"/>
    </source>
</evidence>
<proteinExistence type="predicted"/>
<evidence type="ECO:0000259" key="9">
    <source>
        <dbReference type="PROSITE" id="PS50109"/>
    </source>
</evidence>
<comment type="caution">
    <text evidence="10">The sequence shown here is derived from an EMBL/GenBank/DDBJ whole genome shotgun (WGS) entry which is preliminary data.</text>
</comment>
<evidence type="ECO:0000256" key="8">
    <source>
        <dbReference type="SAM" id="Phobius"/>
    </source>
</evidence>
<keyword evidence="3" id="KW-0597">Phosphoprotein</keyword>
<comment type="catalytic activity">
    <reaction evidence="1">
        <text>ATP + protein L-histidine = ADP + protein N-phospho-L-histidine.</text>
        <dbReference type="EC" id="2.7.13.3"/>
    </reaction>
</comment>
<feature type="domain" description="Histidine kinase" evidence="9">
    <location>
        <begin position="210"/>
        <end position="428"/>
    </location>
</feature>
<dbReference type="SMART" id="SM00387">
    <property type="entry name" value="HATPase_c"/>
    <property type="match status" value="1"/>
</dbReference>
<dbReference type="FunFam" id="3.30.565.10:FF:000006">
    <property type="entry name" value="Sensor histidine kinase WalK"/>
    <property type="match status" value="1"/>
</dbReference>
<dbReference type="GO" id="GO:0000155">
    <property type="term" value="F:phosphorelay sensor kinase activity"/>
    <property type="evidence" value="ECO:0007669"/>
    <property type="project" value="InterPro"/>
</dbReference>
<reference evidence="10" key="1">
    <citation type="submission" date="2019-07" db="EMBL/GenBank/DDBJ databases">
        <title>Toxilogical consequences of a new and cryptic species of cyanobacteria (Komarekiella delphini-convector) recovered from the epidermis of a bottlenose dolphin and 1500 ft. in the air.</title>
        <authorList>
            <person name="Brown A.O."/>
            <person name="Dvorak P."/>
            <person name="Villanueva C.D."/>
            <person name="Foss A.J."/>
            <person name="Garvey A.D."/>
            <person name="Gibson Q.A."/>
            <person name="Johansen J.R."/>
            <person name="Casamatta D.A."/>
        </authorList>
    </citation>
    <scope>NUCLEOTIDE SEQUENCE</scope>
    <source>
        <strain evidence="10">SJRDD-AB1</strain>
    </source>
</reference>
<dbReference type="PRINTS" id="PR00344">
    <property type="entry name" value="BCTRLSENSOR"/>
</dbReference>
<dbReference type="SUPFAM" id="SSF47384">
    <property type="entry name" value="Homodimeric domain of signal transducing histidine kinase"/>
    <property type="match status" value="1"/>
</dbReference>
<dbReference type="InterPro" id="IPR004358">
    <property type="entry name" value="Sig_transdc_His_kin-like_C"/>
</dbReference>
<keyword evidence="4" id="KW-0808">Transferase</keyword>
<dbReference type="Gene3D" id="1.10.287.130">
    <property type="match status" value="1"/>
</dbReference>
<evidence type="ECO:0000256" key="2">
    <source>
        <dbReference type="ARBA" id="ARBA00012438"/>
    </source>
</evidence>